<reference evidence="1" key="1">
    <citation type="submission" date="2021-06" db="EMBL/GenBank/DDBJ databases">
        <authorList>
            <person name="Kallberg Y."/>
            <person name="Tangrot J."/>
            <person name="Rosling A."/>
        </authorList>
    </citation>
    <scope>NUCLEOTIDE SEQUENCE</scope>
    <source>
        <strain evidence="1">MA461A</strain>
    </source>
</reference>
<evidence type="ECO:0000313" key="1">
    <source>
        <dbReference type="EMBL" id="CAG8767945.1"/>
    </source>
</evidence>
<protein>
    <submittedName>
        <fullName evidence="1">6834_t:CDS:1</fullName>
    </submittedName>
</protein>
<dbReference type="EMBL" id="CAJVQC010039200">
    <property type="protein sequence ID" value="CAG8767945.1"/>
    <property type="molecule type" value="Genomic_DNA"/>
</dbReference>
<keyword evidence="2" id="KW-1185">Reference proteome</keyword>
<gene>
    <name evidence="1" type="ORF">RPERSI_LOCUS16036</name>
</gene>
<dbReference type="Proteomes" id="UP000789920">
    <property type="component" value="Unassembled WGS sequence"/>
</dbReference>
<evidence type="ECO:0000313" key="2">
    <source>
        <dbReference type="Proteomes" id="UP000789920"/>
    </source>
</evidence>
<organism evidence="1 2">
    <name type="scientific">Racocetra persica</name>
    <dbReference type="NCBI Taxonomy" id="160502"/>
    <lineage>
        <taxon>Eukaryota</taxon>
        <taxon>Fungi</taxon>
        <taxon>Fungi incertae sedis</taxon>
        <taxon>Mucoromycota</taxon>
        <taxon>Glomeromycotina</taxon>
        <taxon>Glomeromycetes</taxon>
        <taxon>Diversisporales</taxon>
        <taxon>Gigasporaceae</taxon>
        <taxon>Racocetra</taxon>
    </lineage>
</organism>
<proteinExistence type="predicted"/>
<feature type="non-terminal residue" evidence="1">
    <location>
        <position position="1"/>
    </location>
</feature>
<sequence>QIVNTPNSIIFRKTQQKNDQGEIDGSQFDLTILFLSDLPNTIEPNFDIQKYISLRLKNSKYSNFYLTPSRKKRNINNHSGRRTNIIELFSIEISENTSHTISRHKSFGRYYAYAKSTDDYKREALANIFNKIITTLSPSSTEAFQDSINDSDFEVDDYEDLQNNISEDDNNISA</sequence>
<name>A0ACA9QX02_9GLOM</name>
<comment type="caution">
    <text evidence="1">The sequence shown here is derived from an EMBL/GenBank/DDBJ whole genome shotgun (WGS) entry which is preliminary data.</text>
</comment>
<accession>A0ACA9QX02</accession>